<dbReference type="EMBL" id="JACPNR010000013">
    <property type="protein sequence ID" value="MBI2679178.1"/>
    <property type="molecule type" value="Genomic_DNA"/>
</dbReference>
<feature type="compositionally biased region" description="Low complexity" evidence="1">
    <location>
        <begin position="34"/>
        <end position="44"/>
    </location>
</feature>
<gene>
    <name evidence="3" type="ORF">HYX28_10400</name>
</gene>
<proteinExistence type="predicted"/>
<protein>
    <recommendedName>
        <fullName evidence="5">Secreted protein</fullName>
    </recommendedName>
</protein>
<name>A0A932A9N7_9BACT</name>
<evidence type="ECO:0000256" key="1">
    <source>
        <dbReference type="SAM" id="MobiDB-lite"/>
    </source>
</evidence>
<sequence>MKLTRFFALLVLLCVATSALAQHAAKGKPKNDDGAAAQPSAADANSTKLRAPTSDEAAELAAGLERALSQPTDLRRIDMGNGMIAFDLDGTHQDVALAKRNPDGTVALGCVDSVTQARGFLVDPSAAAAVRPKQPAPPVAGLEEK</sequence>
<evidence type="ECO:0008006" key="5">
    <source>
        <dbReference type="Google" id="ProtNLM"/>
    </source>
</evidence>
<feature type="region of interest" description="Disordered" evidence="1">
    <location>
        <begin position="26"/>
        <end position="64"/>
    </location>
</feature>
<keyword evidence="2" id="KW-0732">Signal</keyword>
<evidence type="ECO:0000313" key="3">
    <source>
        <dbReference type="EMBL" id="MBI2679178.1"/>
    </source>
</evidence>
<accession>A0A932A9N7</accession>
<dbReference type="AlphaFoldDB" id="A0A932A9N7"/>
<dbReference type="NCBIfam" id="NF047450">
    <property type="entry name" value="post-PEP-CTERM_1"/>
    <property type="match status" value="1"/>
</dbReference>
<comment type="caution">
    <text evidence="3">The sequence shown here is derived from an EMBL/GenBank/DDBJ whole genome shotgun (WGS) entry which is preliminary data.</text>
</comment>
<reference evidence="3" key="1">
    <citation type="submission" date="2020-07" db="EMBL/GenBank/DDBJ databases">
        <title>Huge and variable diversity of episymbiotic CPR bacteria and DPANN archaea in groundwater ecosystems.</title>
        <authorList>
            <person name="He C.Y."/>
            <person name="Keren R."/>
            <person name="Whittaker M."/>
            <person name="Farag I.F."/>
            <person name="Doudna J."/>
            <person name="Cate J.H.D."/>
            <person name="Banfield J.F."/>
        </authorList>
    </citation>
    <scope>NUCLEOTIDE SEQUENCE</scope>
    <source>
        <strain evidence="3">NC_groundwater_580_Pr5_B-0.1um_64_19</strain>
    </source>
</reference>
<organism evidence="3 4">
    <name type="scientific">Candidatus Korobacter versatilis</name>
    <dbReference type="NCBI Taxonomy" id="658062"/>
    <lineage>
        <taxon>Bacteria</taxon>
        <taxon>Pseudomonadati</taxon>
        <taxon>Acidobacteriota</taxon>
        <taxon>Terriglobia</taxon>
        <taxon>Terriglobales</taxon>
        <taxon>Candidatus Korobacteraceae</taxon>
        <taxon>Candidatus Korobacter</taxon>
    </lineage>
</organism>
<feature type="chain" id="PRO_5037196925" description="Secreted protein" evidence="2">
    <location>
        <begin position="22"/>
        <end position="145"/>
    </location>
</feature>
<evidence type="ECO:0000256" key="2">
    <source>
        <dbReference type="SAM" id="SignalP"/>
    </source>
</evidence>
<evidence type="ECO:0000313" key="4">
    <source>
        <dbReference type="Proteomes" id="UP000779809"/>
    </source>
</evidence>
<feature type="signal peptide" evidence="2">
    <location>
        <begin position="1"/>
        <end position="21"/>
    </location>
</feature>
<dbReference type="Proteomes" id="UP000779809">
    <property type="component" value="Unassembled WGS sequence"/>
</dbReference>